<keyword evidence="7" id="KW-0961">Cell wall biogenesis/degradation</keyword>
<feature type="transmembrane region" description="Helical" evidence="8">
    <location>
        <begin position="243"/>
        <end position="263"/>
    </location>
</feature>
<protein>
    <submittedName>
        <fullName evidence="9">Cellulose synthase</fullName>
    </submittedName>
</protein>
<name>A0A1R3KML6_9ROSI</name>
<evidence type="ECO:0000256" key="2">
    <source>
        <dbReference type="ARBA" id="ARBA00022676"/>
    </source>
</evidence>
<evidence type="ECO:0000256" key="1">
    <source>
        <dbReference type="ARBA" id="ARBA00004308"/>
    </source>
</evidence>
<dbReference type="Pfam" id="PF03552">
    <property type="entry name" value="Cellulose_synt"/>
    <property type="match status" value="2"/>
</dbReference>
<proteinExistence type="predicted"/>
<accession>A0A1R3KML6</accession>
<dbReference type="STRING" id="93759.A0A1R3KML6"/>
<evidence type="ECO:0000313" key="10">
    <source>
        <dbReference type="Proteomes" id="UP000187203"/>
    </source>
</evidence>
<dbReference type="InterPro" id="IPR005150">
    <property type="entry name" value="Cellulose_synth"/>
</dbReference>
<dbReference type="GO" id="GO:0016760">
    <property type="term" value="F:cellulose synthase (UDP-forming) activity"/>
    <property type="evidence" value="ECO:0007669"/>
    <property type="project" value="InterPro"/>
</dbReference>
<keyword evidence="10" id="KW-1185">Reference proteome</keyword>
<keyword evidence="6 8" id="KW-0472">Membrane</keyword>
<comment type="caution">
    <text evidence="9">The sequence shown here is derived from an EMBL/GenBank/DDBJ whole genome shotgun (WGS) entry which is preliminary data.</text>
</comment>
<evidence type="ECO:0000256" key="4">
    <source>
        <dbReference type="ARBA" id="ARBA00022692"/>
    </source>
</evidence>
<dbReference type="PANTHER" id="PTHR13301">
    <property type="entry name" value="X-BOX TRANSCRIPTION FACTOR-RELATED"/>
    <property type="match status" value="1"/>
</dbReference>
<dbReference type="EMBL" id="AWUE01012783">
    <property type="protein sequence ID" value="OMP08333.1"/>
    <property type="molecule type" value="Genomic_DNA"/>
</dbReference>
<keyword evidence="2" id="KW-0328">Glycosyltransferase</keyword>
<dbReference type="GO" id="GO:0012505">
    <property type="term" value="C:endomembrane system"/>
    <property type="evidence" value="ECO:0007669"/>
    <property type="project" value="UniProtKB-SubCell"/>
</dbReference>
<evidence type="ECO:0000256" key="5">
    <source>
        <dbReference type="ARBA" id="ARBA00022989"/>
    </source>
</evidence>
<evidence type="ECO:0000256" key="3">
    <source>
        <dbReference type="ARBA" id="ARBA00022679"/>
    </source>
</evidence>
<reference evidence="10" key="1">
    <citation type="submission" date="2013-09" db="EMBL/GenBank/DDBJ databases">
        <title>Corchorus olitorius genome sequencing.</title>
        <authorList>
            <person name="Alam M."/>
            <person name="Haque M.S."/>
            <person name="Islam M.S."/>
            <person name="Emdad E.M."/>
            <person name="Islam M.M."/>
            <person name="Ahmed B."/>
            <person name="Halim A."/>
            <person name="Hossen Q.M.M."/>
            <person name="Hossain M.Z."/>
            <person name="Ahmed R."/>
            <person name="Khan M.M."/>
            <person name="Islam R."/>
            <person name="Rashid M.M."/>
            <person name="Khan S.A."/>
            <person name="Rahman M.S."/>
            <person name="Alam M."/>
            <person name="Yahiya A.S."/>
            <person name="Khan M.S."/>
            <person name="Azam M.S."/>
            <person name="Haque T."/>
            <person name="Lashkar M.Z.H."/>
            <person name="Akhand A.I."/>
            <person name="Morshed G."/>
            <person name="Roy S."/>
            <person name="Uddin K.S."/>
            <person name="Rabeya T."/>
            <person name="Hossain A.S."/>
            <person name="Chowdhury A."/>
            <person name="Snigdha A.R."/>
            <person name="Mortoza M.S."/>
            <person name="Matin S.A."/>
            <person name="Hoque S.M.E."/>
            <person name="Islam M.K."/>
            <person name="Roy D.K."/>
            <person name="Haider R."/>
            <person name="Moosa M.M."/>
            <person name="Elias S.M."/>
            <person name="Hasan A.M."/>
            <person name="Jahan S."/>
            <person name="Shafiuddin M."/>
            <person name="Mahmood N."/>
            <person name="Shommy N.S."/>
        </authorList>
    </citation>
    <scope>NUCLEOTIDE SEQUENCE [LARGE SCALE GENOMIC DNA]</scope>
    <source>
        <strain evidence="10">cv. O-4</strain>
    </source>
</reference>
<feature type="transmembrane region" description="Helical" evidence="8">
    <location>
        <begin position="93"/>
        <end position="115"/>
    </location>
</feature>
<dbReference type="AlphaFoldDB" id="A0A1R3KML6"/>
<evidence type="ECO:0000256" key="6">
    <source>
        <dbReference type="ARBA" id="ARBA00023136"/>
    </source>
</evidence>
<feature type="transmembrane region" description="Helical" evidence="8">
    <location>
        <begin position="182"/>
        <end position="202"/>
    </location>
</feature>
<dbReference type="GO" id="GO:0016020">
    <property type="term" value="C:membrane"/>
    <property type="evidence" value="ECO:0007669"/>
    <property type="project" value="InterPro"/>
</dbReference>
<evidence type="ECO:0000313" key="9">
    <source>
        <dbReference type="EMBL" id="OMP08333.1"/>
    </source>
</evidence>
<keyword evidence="3" id="KW-0808">Transferase</keyword>
<dbReference type="OrthoDB" id="72851at2759"/>
<dbReference type="GO" id="GO:0030244">
    <property type="term" value="P:cellulose biosynthetic process"/>
    <property type="evidence" value="ECO:0007669"/>
    <property type="project" value="InterPro"/>
</dbReference>
<evidence type="ECO:0000256" key="7">
    <source>
        <dbReference type="ARBA" id="ARBA00023316"/>
    </source>
</evidence>
<sequence>MPSTIEYSASKVADCNYENNTSWGREVGLAYETVTEDTLTGLRTHKLGWKSTFLRLNPPAFMGYAAQDVCYMLLSAYCIITNTSFLPKVEEPIVYVPIFIFVMNKLEFLALYLLLGKSLRAWWNGHRAERITTTSSMLLAFLTMLLKNLGLSETVFDITQKTQFTFDDDHKVGRFVFDKSPIFVPGTSLLLVHLTALAMWVFGLQPAAATGGVGSGLGEILCSMWVVLNFWPFIKGLFGKGKYGIPWSTIWKSAVLVLLFVQLSKWTPMD</sequence>
<keyword evidence="4 8" id="KW-0812">Transmembrane</keyword>
<evidence type="ECO:0000256" key="8">
    <source>
        <dbReference type="SAM" id="Phobius"/>
    </source>
</evidence>
<organism evidence="9 10">
    <name type="scientific">Corchorus olitorius</name>
    <dbReference type="NCBI Taxonomy" id="93759"/>
    <lineage>
        <taxon>Eukaryota</taxon>
        <taxon>Viridiplantae</taxon>
        <taxon>Streptophyta</taxon>
        <taxon>Embryophyta</taxon>
        <taxon>Tracheophyta</taxon>
        <taxon>Spermatophyta</taxon>
        <taxon>Magnoliopsida</taxon>
        <taxon>eudicotyledons</taxon>
        <taxon>Gunneridae</taxon>
        <taxon>Pentapetalae</taxon>
        <taxon>rosids</taxon>
        <taxon>malvids</taxon>
        <taxon>Malvales</taxon>
        <taxon>Malvaceae</taxon>
        <taxon>Grewioideae</taxon>
        <taxon>Apeibeae</taxon>
        <taxon>Corchorus</taxon>
    </lineage>
</organism>
<gene>
    <name evidence="9" type="ORF">COLO4_06577</name>
</gene>
<dbReference type="GO" id="GO:0071555">
    <property type="term" value="P:cell wall organization"/>
    <property type="evidence" value="ECO:0007669"/>
    <property type="project" value="UniProtKB-KW"/>
</dbReference>
<dbReference type="Proteomes" id="UP000187203">
    <property type="component" value="Unassembled WGS sequence"/>
</dbReference>
<feature type="transmembrane region" description="Helical" evidence="8">
    <location>
        <begin position="69"/>
        <end position="87"/>
    </location>
</feature>
<comment type="subcellular location">
    <subcellularLocation>
        <location evidence="1">Endomembrane system</location>
    </subcellularLocation>
</comment>
<keyword evidence="5 8" id="KW-1133">Transmembrane helix</keyword>
<feature type="transmembrane region" description="Helical" evidence="8">
    <location>
        <begin position="208"/>
        <end position="231"/>
    </location>
</feature>